<evidence type="ECO:0000256" key="12">
    <source>
        <dbReference type="NCBIfam" id="TIGR04265"/>
    </source>
</evidence>
<keyword evidence="3" id="KW-0444">Lipid biosynthesis</keyword>
<dbReference type="EMBL" id="JAARYH010000003">
    <property type="protein sequence ID" value="MBC2166625.1"/>
    <property type="molecule type" value="Genomic_DNA"/>
</dbReference>
<dbReference type="InterPro" id="IPR025202">
    <property type="entry name" value="PLD-like_dom"/>
</dbReference>
<evidence type="ECO:0000313" key="20">
    <source>
        <dbReference type="Proteomes" id="UP000519573"/>
    </source>
</evidence>
<name>A0A099W6I0_9LIST</name>
<evidence type="ECO:0000256" key="4">
    <source>
        <dbReference type="ARBA" id="ARBA00022679"/>
    </source>
</evidence>
<accession>A0A099W6I0</accession>
<keyword evidence="7 13" id="KW-1133">Transmembrane helix</keyword>
<feature type="domain" description="PLD phosphodiesterase" evidence="14">
    <location>
        <begin position="232"/>
        <end position="259"/>
    </location>
</feature>
<organism evidence="15 19">
    <name type="scientific">Listeria booriae</name>
    <dbReference type="NCBI Taxonomy" id="1552123"/>
    <lineage>
        <taxon>Bacteria</taxon>
        <taxon>Bacillati</taxon>
        <taxon>Bacillota</taxon>
        <taxon>Bacilli</taxon>
        <taxon>Bacillales</taxon>
        <taxon>Listeriaceae</taxon>
        <taxon>Listeria</taxon>
    </lineage>
</organism>
<dbReference type="EC" id="2.7.8.-" evidence="12"/>
<dbReference type="Proteomes" id="UP000519573">
    <property type="component" value="Unassembled WGS sequence"/>
</dbReference>
<evidence type="ECO:0000256" key="2">
    <source>
        <dbReference type="ARBA" id="ARBA00022475"/>
    </source>
</evidence>
<dbReference type="OrthoDB" id="9762009at2"/>
<dbReference type="EMBL" id="JNFA01000025">
    <property type="protein sequence ID" value="KGL39735.1"/>
    <property type="molecule type" value="Genomic_DNA"/>
</dbReference>
<evidence type="ECO:0000313" key="18">
    <source>
        <dbReference type="EMBL" id="MBC2244077.1"/>
    </source>
</evidence>
<dbReference type="GO" id="GO:0005886">
    <property type="term" value="C:plasma membrane"/>
    <property type="evidence" value="ECO:0007669"/>
    <property type="project" value="UniProtKB-SubCell"/>
</dbReference>
<dbReference type="RefSeq" id="WP_036086892.1">
    <property type="nucleotide sequence ID" value="NZ_CBCSHQ010000010.1"/>
</dbReference>
<evidence type="ECO:0000256" key="3">
    <source>
        <dbReference type="ARBA" id="ARBA00022516"/>
    </source>
</evidence>
<feature type="transmembrane region" description="Helical" evidence="13">
    <location>
        <begin position="28"/>
        <end position="49"/>
    </location>
</feature>
<dbReference type="NCBIfam" id="TIGR04265">
    <property type="entry name" value="bac_cardiolipin"/>
    <property type="match status" value="1"/>
</dbReference>
<evidence type="ECO:0000256" key="1">
    <source>
        <dbReference type="ARBA" id="ARBA00004651"/>
    </source>
</evidence>
<dbReference type="InterPro" id="IPR001736">
    <property type="entry name" value="PLipase_D/transphosphatidylase"/>
</dbReference>
<evidence type="ECO:0000256" key="6">
    <source>
        <dbReference type="ARBA" id="ARBA00022737"/>
    </source>
</evidence>
<comment type="caution">
    <text evidence="15">The sequence shown here is derived from an EMBL/GenBank/DDBJ whole genome shotgun (WGS) entry which is preliminary data.</text>
</comment>
<evidence type="ECO:0000259" key="14">
    <source>
        <dbReference type="PROSITE" id="PS50035"/>
    </source>
</evidence>
<feature type="transmembrane region" description="Helical" evidence="13">
    <location>
        <begin position="5"/>
        <end position="22"/>
    </location>
</feature>
<dbReference type="PANTHER" id="PTHR21248">
    <property type="entry name" value="CARDIOLIPIN SYNTHASE"/>
    <property type="match status" value="1"/>
</dbReference>
<evidence type="ECO:0000256" key="13">
    <source>
        <dbReference type="SAM" id="Phobius"/>
    </source>
</evidence>
<evidence type="ECO:0000313" key="17">
    <source>
        <dbReference type="EMBL" id="MBC2166625.1"/>
    </source>
</evidence>
<evidence type="ECO:0000256" key="10">
    <source>
        <dbReference type="ARBA" id="ARBA00023209"/>
    </source>
</evidence>
<dbReference type="CDD" id="cd09110">
    <property type="entry name" value="PLDc_CLS_1"/>
    <property type="match status" value="1"/>
</dbReference>
<dbReference type="SMART" id="SM00155">
    <property type="entry name" value="PLDc"/>
    <property type="match status" value="2"/>
</dbReference>
<feature type="transmembrane region" description="Helical" evidence="13">
    <location>
        <begin position="61"/>
        <end position="79"/>
    </location>
</feature>
<dbReference type="InterPro" id="IPR022924">
    <property type="entry name" value="Cardiolipin_synthase"/>
</dbReference>
<dbReference type="AlphaFoldDB" id="A0A099W6I0"/>
<evidence type="ECO:0000256" key="9">
    <source>
        <dbReference type="ARBA" id="ARBA00023136"/>
    </source>
</evidence>
<keyword evidence="6" id="KW-0677">Repeat</keyword>
<dbReference type="CDD" id="cd09112">
    <property type="entry name" value="PLDc_CLS_2"/>
    <property type="match status" value="1"/>
</dbReference>
<dbReference type="SUPFAM" id="SSF56024">
    <property type="entry name" value="Phospholipase D/nuclease"/>
    <property type="match status" value="2"/>
</dbReference>
<dbReference type="GeneID" id="58718032"/>
<evidence type="ECO:0000313" key="21">
    <source>
        <dbReference type="Proteomes" id="UP000550367"/>
    </source>
</evidence>
<feature type="domain" description="PLD phosphodiesterase" evidence="14">
    <location>
        <begin position="419"/>
        <end position="446"/>
    </location>
</feature>
<evidence type="ECO:0000256" key="5">
    <source>
        <dbReference type="ARBA" id="ARBA00022692"/>
    </source>
</evidence>
<keyword evidence="2" id="KW-1003">Cell membrane</keyword>
<evidence type="ECO:0000313" key="22">
    <source>
        <dbReference type="Proteomes" id="UP000586951"/>
    </source>
</evidence>
<dbReference type="GO" id="GO:0008808">
    <property type="term" value="F:cardiolipin synthase activity"/>
    <property type="evidence" value="ECO:0007669"/>
    <property type="project" value="UniProtKB-UniRule"/>
</dbReference>
<keyword evidence="5 13" id="KW-0812">Transmembrane</keyword>
<sequence length="507" mass="57442">MQKLIQFIVIVVLFSAVGYFLYTWSGAILTVVTIGAEIMALVIVVRLLLWDQRNTTSKIAWVAAVFVLPVLGVVLYLFFGRNPQNRIFTANQIKEKEKLIDAVHNLPINQSDKEVPELSKSLYALTDIRPVNGNKVTLLTNGSETFPAILAALREAQDHIHIQYYIYRQDDISTEIRDILIEKAKAGVTVRFMYDGMGSAHLKPEFLEPLKQAGATIHAYDPVRSIWIARTANLRNHRKMVVIDGQIGFTGGLNVGEEYRSNTPDFEVWRDTHVKIEGPGIIELQESFLTDWVYMENRAGAADEYISKAGIARYLNPKPAEEADDWVQIVYGGPYDKEKWVRDAMLDLMDSAKKSVWIASPYFVPDEESLAVIRRVSMSGIDVRVIIPGKGDRGVSFYGSNAYIETMIDAGAKMYSYRDDSFIHAKLMLVDGERAAVGTANFDIRSFRLNHELMVFLYNRSDAIVKMERDFNADFLESHLYTKAEMTSKSRTKRMRETLANLLSPIL</sequence>
<dbReference type="InterPro" id="IPR027379">
    <property type="entry name" value="CLS_N"/>
</dbReference>
<comment type="subcellular location">
    <subcellularLocation>
        <location evidence="1">Cell membrane</location>
        <topology evidence="1">Multi-pass membrane protein</topology>
    </subcellularLocation>
</comment>
<dbReference type="PANTHER" id="PTHR21248:SF22">
    <property type="entry name" value="PHOSPHOLIPASE D"/>
    <property type="match status" value="1"/>
</dbReference>
<dbReference type="EMBL" id="JAARRU010000003">
    <property type="protein sequence ID" value="MBC1566083.1"/>
    <property type="molecule type" value="Genomic_DNA"/>
</dbReference>
<dbReference type="GO" id="GO:0032049">
    <property type="term" value="P:cardiolipin biosynthetic process"/>
    <property type="evidence" value="ECO:0007669"/>
    <property type="project" value="UniProtKB-UniRule"/>
</dbReference>
<keyword evidence="8" id="KW-0443">Lipid metabolism</keyword>
<evidence type="ECO:0000313" key="19">
    <source>
        <dbReference type="Proteomes" id="UP000029844"/>
    </source>
</evidence>
<evidence type="ECO:0000313" key="16">
    <source>
        <dbReference type="EMBL" id="MBC1566083.1"/>
    </source>
</evidence>
<gene>
    <name evidence="16" type="primary">cls</name>
    <name evidence="15" type="ORF">EP57_11770</name>
    <name evidence="16" type="ORF">HB907_11730</name>
    <name evidence="18" type="ORF">HCB25_08335</name>
    <name evidence="17" type="ORF">HCB26_08575</name>
</gene>
<dbReference type="Proteomes" id="UP000586951">
    <property type="component" value="Unassembled WGS sequence"/>
</dbReference>
<dbReference type="Pfam" id="PF13396">
    <property type="entry name" value="PLDc_N"/>
    <property type="match status" value="1"/>
</dbReference>
<evidence type="ECO:0000256" key="7">
    <source>
        <dbReference type="ARBA" id="ARBA00022989"/>
    </source>
</evidence>
<dbReference type="STRING" id="1552123.EP57_11770"/>
<reference evidence="20 21" key="2">
    <citation type="submission" date="2020-03" db="EMBL/GenBank/DDBJ databases">
        <title>Soil Listeria distribution.</title>
        <authorList>
            <person name="Liao J."/>
            <person name="Wiedmann M."/>
        </authorList>
    </citation>
    <scope>NUCLEOTIDE SEQUENCE [LARGE SCALE GENOMIC DNA]</scope>
    <source>
        <strain evidence="18 21">FSL L7-0153</strain>
        <strain evidence="17 20">FSL L7-0245</strain>
        <strain evidence="16 22">FSL L7-1427</strain>
    </source>
</reference>
<dbReference type="Gene3D" id="3.30.870.10">
    <property type="entry name" value="Endonuclease Chain A"/>
    <property type="match status" value="2"/>
</dbReference>
<dbReference type="eggNOG" id="COG1502">
    <property type="taxonomic scope" value="Bacteria"/>
</dbReference>
<protein>
    <recommendedName>
        <fullName evidence="12">Cardiolipin synthase</fullName>
        <ecNumber evidence="12">2.7.8.-</ecNumber>
    </recommendedName>
</protein>
<reference evidence="15 19" key="1">
    <citation type="submission" date="2014-05" db="EMBL/GenBank/DDBJ databases">
        <title>Novel Listeriaceae from food processing environments.</title>
        <authorList>
            <person name="den Bakker H.C."/>
        </authorList>
    </citation>
    <scope>NUCLEOTIDE SEQUENCE [LARGE SCALE GENOMIC DNA]</scope>
    <source>
        <strain evidence="15 19">FSL A5-0281</strain>
    </source>
</reference>
<keyword evidence="4" id="KW-0808">Transferase</keyword>
<dbReference type="PROSITE" id="PS50035">
    <property type="entry name" value="PLD"/>
    <property type="match status" value="2"/>
</dbReference>
<keyword evidence="10" id="KW-0594">Phospholipid biosynthesis</keyword>
<evidence type="ECO:0000256" key="8">
    <source>
        <dbReference type="ARBA" id="ARBA00023098"/>
    </source>
</evidence>
<proteinExistence type="predicted"/>
<dbReference type="EMBL" id="JAARYY010000004">
    <property type="protein sequence ID" value="MBC2244077.1"/>
    <property type="molecule type" value="Genomic_DNA"/>
</dbReference>
<dbReference type="Proteomes" id="UP000550367">
    <property type="component" value="Unassembled WGS sequence"/>
</dbReference>
<keyword evidence="9 13" id="KW-0472">Membrane</keyword>
<evidence type="ECO:0000256" key="11">
    <source>
        <dbReference type="ARBA" id="ARBA00023264"/>
    </source>
</evidence>
<keyword evidence="19" id="KW-1185">Reference proteome</keyword>
<dbReference type="Proteomes" id="UP000029844">
    <property type="component" value="Unassembled WGS sequence"/>
</dbReference>
<dbReference type="Pfam" id="PF13091">
    <property type="entry name" value="PLDc_2"/>
    <property type="match status" value="2"/>
</dbReference>
<keyword evidence="11" id="KW-1208">Phospholipid metabolism</keyword>
<evidence type="ECO:0000313" key="15">
    <source>
        <dbReference type="EMBL" id="KGL39735.1"/>
    </source>
</evidence>
<dbReference type="FunFam" id="3.30.870.10:FF:000014">
    <property type="entry name" value="Cardiolipin synthase"/>
    <property type="match status" value="1"/>
</dbReference>